<feature type="binding site" evidence="3">
    <location>
        <position position="43"/>
    </location>
    <ligand>
        <name>ATP</name>
        <dbReference type="ChEBI" id="CHEBI:30616"/>
    </ligand>
</feature>
<dbReference type="SMART" id="SM00220">
    <property type="entry name" value="S_TKc"/>
    <property type="match status" value="1"/>
</dbReference>
<evidence type="ECO:0000259" key="5">
    <source>
        <dbReference type="PROSITE" id="PS50011"/>
    </source>
</evidence>
<dbReference type="Proteomes" id="UP000422736">
    <property type="component" value="Chromosome 6"/>
</dbReference>
<dbReference type="GO" id="GO:0016301">
    <property type="term" value="F:kinase activity"/>
    <property type="evidence" value="ECO:0007669"/>
    <property type="project" value="UniProtKB-KW"/>
</dbReference>
<dbReference type="PROSITE" id="PS50011">
    <property type="entry name" value="PROTEIN_KINASE_DOM"/>
    <property type="match status" value="1"/>
</dbReference>
<keyword evidence="2 3" id="KW-0067">ATP-binding</keyword>
<dbReference type="PANTHER" id="PTHR24346">
    <property type="entry name" value="MAP/MICROTUBULE AFFINITY-REGULATING KINASE"/>
    <property type="match status" value="1"/>
</dbReference>
<evidence type="ECO:0000256" key="2">
    <source>
        <dbReference type="ARBA" id="ARBA00022840"/>
    </source>
</evidence>
<keyword evidence="6" id="KW-0808">Transferase</keyword>
<keyword evidence="4" id="KW-0723">Serine/threonine-protein kinase</keyword>
<feature type="domain" description="Protein kinase" evidence="5">
    <location>
        <begin position="10"/>
        <end position="340"/>
    </location>
</feature>
<dbReference type="PANTHER" id="PTHR24346:SF30">
    <property type="entry name" value="MATERNAL EMBRYONIC LEUCINE ZIPPER KINASE"/>
    <property type="match status" value="1"/>
</dbReference>
<name>A0ABX6EZE4_KLUMA</name>
<accession>A0ABX6EZE4</accession>
<keyword evidence="1 3" id="KW-0547">Nucleotide-binding</keyword>
<dbReference type="Gene3D" id="3.30.200.20">
    <property type="entry name" value="Phosphorylase Kinase, domain 1"/>
    <property type="match status" value="1"/>
</dbReference>
<dbReference type="InterPro" id="IPR008271">
    <property type="entry name" value="Ser/Thr_kinase_AS"/>
</dbReference>
<dbReference type="Pfam" id="PF00069">
    <property type="entry name" value="Pkinase"/>
    <property type="match status" value="1"/>
</dbReference>
<sequence>MLNNCQLNNFQITKQIGSGAYGVVFHAIDLVTENEYAIKAIMKSSDDPLRPKASMGGSSSSLKKSAVLQTQLYHYFKSFQNKLFLPTVDLDSVLAITEEQLCHAPHYREIQLQLRCHMHENVVTIHQILESSLATFVVMDYYPMDLFTSIVENQHFSNDGLLIKKAFLQLCSVIHHCHTVGVYHCDIKPENILLDANDNVKLCDFGLATTAPYINANVCVGSSYYMAPERVSCPSSILHSAETQNNEGHQMFPTASGDVWSLGIILINLTCIRNPWLKAHQKHDNTFKYFINDARVLTKILPLSEDLFNILNSILQVDPTKRTDLISLIKAVSKCEHFTTSGPLSVVPSLTPRQLNHFICGDYSMKIKNMVSKFDSLNADLEEDLSESSDELYRDYDIGINTNFPGYSSEEDLELMQEKSNTKQTPFPNTTITPDGYLSQESPSKLWLTMQYSQFNLSTNDSQNTLANSTLESWLPRY</sequence>
<dbReference type="InterPro" id="IPR017441">
    <property type="entry name" value="Protein_kinase_ATP_BS"/>
</dbReference>
<dbReference type="Gene3D" id="1.10.510.10">
    <property type="entry name" value="Transferase(Phosphotransferase) domain 1"/>
    <property type="match status" value="1"/>
</dbReference>
<evidence type="ECO:0000313" key="6">
    <source>
        <dbReference type="EMBL" id="QGN17181.1"/>
    </source>
</evidence>
<dbReference type="InterPro" id="IPR000719">
    <property type="entry name" value="Prot_kinase_dom"/>
</dbReference>
<organism evidence="6 7">
    <name type="scientific">Kluyveromyces marxianus</name>
    <name type="common">Yeast</name>
    <name type="synonym">Candida kefyr</name>
    <dbReference type="NCBI Taxonomy" id="4911"/>
    <lineage>
        <taxon>Eukaryota</taxon>
        <taxon>Fungi</taxon>
        <taxon>Dikarya</taxon>
        <taxon>Ascomycota</taxon>
        <taxon>Saccharomycotina</taxon>
        <taxon>Saccharomycetes</taxon>
        <taxon>Saccharomycetales</taxon>
        <taxon>Saccharomycetaceae</taxon>
        <taxon>Kluyveromyces</taxon>
    </lineage>
</organism>
<evidence type="ECO:0000256" key="4">
    <source>
        <dbReference type="RuleBase" id="RU000304"/>
    </source>
</evidence>
<evidence type="ECO:0000256" key="3">
    <source>
        <dbReference type="PROSITE-ProRule" id="PRU10141"/>
    </source>
</evidence>
<dbReference type="PROSITE" id="PS00107">
    <property type="entry name" value="PROTEIN_KINASE_ATP"/>
    <property type="match status" value="1"/>
</dbReference>
<protein>
    <submittedName>
        <fullName evidence="6">Serine/threonine-protein kinase SKS1</fullName>
    </submittedName>
</protein>
<proteinExistence type="inferred from homology"/>
<evidence type="ECO:0000313" key="7">
    <source>
        <dbReference type="Proteomes" id="UP000422736"/>
    </source>
</evidence>
<dbReference type="PROSITE" id="PS00108">
    <property type="entry name" value="PROTEIN_KINASE_ST"/>
    <property type="match status" value="1"/>
</dbReference>
<comment type="similarity">
    <text evidence="4">Belongs to the protein kinase superfamily.</text>
</comment>
<dbReference type="InterPro" id="IPR011009">
    <property type="entry name" value="Kinase-like_dom_sf"/>
</dbReference>
<keyword evidence="6" id="KW-0418">Kinase</keyword>
<evidence type="ECO:0000256" key="1">
    <source>
        <dbReference type="ARBA" id="ARBA00022741"/>
    </source>
</evidence>
<keyword evidence="7" id="KW-1185">Reference proteome</keyword>
<dbReference type="EMBL" id="CP015059">
    <property type="protein sequence ID" value="QGN17181.1"/>
    <property type="molecule type" value="Genomic_DNA"/>
</dbReference>
<dbReference type="SUPFAM" id="SSF56112">
    <property type="entry name" value="Protein kinase-like (PK-like)"/>
    <property type="match status" value="1"/>
</dbReference>
<reference evidence="6 7" key="1">
    <citation type="submission" date="2016-03" db="EMBL/GenBank/DDBJ databases">
        <title>How can Kluyveromyces marxianus grow so fast - potential evolutionary course in Saccharomyces Complex revealed by comparative genomics.</title>
        <authorList>
            <person name="Mo W."/>
            <person name="Lu W."/>
            <person name="Yang X."/>
            <person name="Qi J."/>
            <person name="Lv H."/>
        </authorList>
    </citation>
    <scope>NUCLEOTIDE SEQUENCE [LARGE SCALE GENOMIC DNA]</scope>
    <source>
        <strain evidence="6 7">FIM1</strain>
    </source>
</reference>
<gene>
    <name evidence="6" type="primary">SKS1</name>
    <name evidence="6" type="ORF">FIM1_3912</name>
</gene>